<dbReference type="AlphaFoldDB" id="A0A561R2B5"/>
<comment type="similarity">
    <text evidence="7 8">Belongs to the PINc/VapC protein family.</text>
</comment>
<evidence type="ECO:0000256" key="5">
    <source>
        <dbReference type="ARBA" id="ARBA00022801"/>
    </source>
</evidence>
<dbReference type="RefSeq" id="WP_145634616.1">
    <property type="nucleotide sequence ID" value="NZ_VIWP01000002.1"/>
</dbReference>
<dbReference type="InterPro" id="IPR022907">
    <property type="entry name" value="VapC_family"/>
</dbReference>
<dbReference type="EMBL" id="VIWP01000002">
    <property type="protein sequence ID" value="TWF56756.1"/>
    <property type="molecule type" value="Genomic_DNA"/>
</dbReference>
<protein>
    <recommendedName>
        <fullName evidence="8">Ribonuclease VapC</fullName>
        <shortName evidence="8">RNase VapC</shortName>
        <ecNumber evidence="8">3.1.-.-</ecNumber>
    </recommendedName>
    <alternativeName>
        <fullName evidence="8">Toxin VapC</fullName>
    </alternativeName>
</protein>
<dbReference type="Proteomes" id="UP000320653">
    <property type="component" value="Unassembled WGS sequence"/>
</dbReference>
<dbReference type="OrthoDB" id="5458135at2"/>
<dbReference type="InterPro" id="IPR050556">
    <property type="entry name" value="Type_II_TA_system_RNase"/>
</dbReference>
<evidence type="ECO:0000313" key="10">
    <source>
        <dbReference type="EMBL" id="TWF56756.1"/>
    </source>
</evidence>
<dbReference type="GO" id="GO:0004540">
    <property type="term" value="F:RNA nuclease activity"/>
    <property type="evidence" value="ECO:0007669"/>
    <property type="project" value="InterPro"/>
</dbReference>
<dbReference type="InterPro" id="IPR029060">
    <property type="entry name" value="PIN-like_dom_sf"/>
</dbReference>
<reference evidence="10 11" key="1">
    <citation type="submission" date="2019-06" db="EMBL/GenBank/DDBJ databases">
        <title>Sorghum-associated microbial communities from plants grown in Nebraska, USA.</title>
        <authorList>
            <person name="Schachtman D."/>
        </authorList>
    </citation>
    <scope>NUCLEOTIDE SEQUENCE [LARGE SCALE GENOMIC DNA]</scope>
    <source>
        <strain evidence="10 11">1225</strain>
    </source>
</reference>
<keyword evidence="6 8" id="KW-0460">Magnesium</keyword>
<feature type="domain" description="PIN" evidence="9">
    <location>
        <begin position="2"/>
        <end position="127"/>
    </location>
</feature>
<dbReference type="HAMAP" id="MF_00265">
    <property type="entry name" value="VapC_Nob1"/>
    <property type="match status" value="1"/>
</dbReference>
<feature type="binding site" evidence="8">
    <location>
        <position position="104"/>
    </location>
    <ligand>
        <name>Mg(2+)</name>
        <dbReference type="ChEBI" id="CHEBI:18420"/>
    </ligand>
</feature>
<dbReference type="GO" id="GO:0090729">
    <property type="term" value="F:toxin activity"/>
    <property type="evidence" value="ECO:0007669"/>
    <property type="project" value="UniProtKB-KW"/>
</dbReference>
<evidence type="ECO:0000313" key="11">
    <source>
        <dbReference type="Proteomes" id="UP000320653"/>
    </source>
</evidence>
<dbReference type="PANTHER" id="PTHR33653:SF1">
    <property type="entry name" value="RIBONUCLEASE VAPC2"/>
    <property type="match status" value="1"/>
</dbReference>
<dbReference type="Pfam" id="PF01850">
    <property type="entry name" value="PIN"/>
    <property type="match status" value="1"/>
</dbReference>
<evidence type="ECO:0000256" key="7">
    <source>
        <dbReference type="ARBA" id="ARBA00038093"/>
    </source>
</evidence>
<dbReference type="Gene3D" id="3.40.50.1010">
    <property type="entry name" value="5'-nuclease"/>
    <property type="match status" value="1"/>
</dbReference>
<dbReference type="PANTHER" id="PTHR33653">
    <property type="entry name" value="RIBONUCLEASE VAPC2"/>
    <property type="match status" value="1"/>
</dbReference>
<evidence type="ECO:0000256" key="3">
    <source>
        <dbReference type="ARBA" id="ARBA00022722"/>
    </source>
</evidence>
<dbReference type="GO" id="GO:0000287">
    <property type="term" value="F:magnesium ion binding"/>
    <property type="evidence" value="ECO:0007669"/>
    <property type="project" value="UniProtKB-UniRule"/>
</dbReference>
<proteinExistence type="inferred from homology"/>
<comment type="cofactor">
    <cofactor evidence="1 8">
        <name>Mg(2+)</name>
        <dbReference type="ChEBI" id="CHEBI:18420"/>
    </cofactor>
</comment>
<accession>A0A561R2B5</accession>
<evidence type="ECO:0000256" key="1">
    <source>
        <dbReference type="ARBA" id="ARBA00001946"/>
    </source>
</evidence>
<dbReference type="SUPFAM" id="SSF88723">
    <property type="entry name" value="PIN domain-like"/>
    <property type="match status" value="1"/>
</dbReference>
<comment type="caution">
    <text evidence="10">The sequence shown here is derived from an EMBL/GenBank/DDBJ whole genome shotgun (WGS) entry which is preliminary data.</text>
</comment>
<dbReference type="InterPro" id="IPR002716">
    <property type="entry name" value="PIN_dom"/>
</dbReference>
<dbReference type="CDD" id="cd18731">
    <property type="entry name" value="PIN_NgFitB-like"/>
    <property type="match status" value="1"/>
</dbReference>
<dbReference type="GO" id="GO:0016787">
    <property type="term" value="F:hydrolase activity"/>
    <property type="evidence" value="ECO:0007669"/>
    <property type="project" value="UniProtKB-KW"/>
</dbReference>
<keyword evidence="11" id="KW-1185">Reference proteome</keyword>
<keyword evidence="5 8" id="KW-0378">Hydrolase</keyword>
<evidence type="ECO:0000256" key="4">
    <source>
        <dbReference type="ARBA" id="ARBA00022723"/>
    </source>
</evidence>
<keyword evidence="2 8" id="KW-1277">Toxin-antitoxin system</keyword>
<evidence type="ECO:0000256" key="2">
    <source>
        <dbReference type="ARBA" id="ARBA00022649"/>
    </source>
</evidence>
<dbReference type="EC" id="3.1.-.-" evidence="8"/>
<feature type="binding site" evidence="8">
    <location>
        <position position="5"/>
    </location>
    <ligand>
        <name>Mg(2+)</name>
        <dbReference type="ChEBI" id="CHEBI:18420"/>
    </ligand>
</feature>
<gene>
    <name evidence="8" type="primary">vapC</name>
    <name evidence="10" type="ORF">FHW37_102395</name>
</gene>
<evidence type="ECO:0000256" key="8">
    <source>
        <dbReference type="HAMAP-Rule" id="MF_00265"/>
    </source>
</evidence>
<evidence type="ECO:0000259" key="9">
    <source>
        <dbReference type="Pfam" id="PF01850"/>
    </source>
</evidence>
<sequence length="139" mass="15304">MIVLDTNVVSEIAKTDRHRQVQAWLDNYPEAALYTTAISLAEIMFGIEKLPDGRRKETLREGTRIIFDRYLFGRILPFDEAAAHAYGRIVAAARAQGRAILIADGQIASIAQARGAIVATRDTAPFEAAGIPVINPWQI</sequence>
<evidence type="ECO:0000256" key="6">
    <source>
        <dbReference type="ARBA" id="ARBA00022842"/>
    </source>
</evidence>
<organism evidence="10 11">
    <name type="scientific">Neorhizobium alkalisoli</name>
    <dbReference type="NCBI Taxonomy" id="528178"/>
    <lineage>
        <taxon>Bacteria</taxon>
        <taxon>Pseudomonadati</taxon>
        <taxon>Pseudomonadota</taxon>
        <taxon>Alphaproteobacteria</taxon>
        <taxon>Hyphomicrobiales</taxon>
        <taxon>Rhizobiaceae</taxon>
        <taxon>Rhizobium/Agrobacterium group</taxon>
        <taxon>Neorhizobium</taxon>
    </lineage>
</organism>
<comment type="function">
    <text evidence="8">Toxic component of a toxin-antitoxin (TA) system. An RNase.</text>
</comment>
<name>A0A561R2B5_9HYPH</name>
<keyword evidence="8" id="KW-0800">Toxin</keyword>
<keyword evidence="4 8" id="KW-0479">Metal-binding</keyword>
<keyword evidence="3 8" id="KW-0540">Nuclease</keyword>